<accession>A0A2H3CHL5</accession>
<feature type="non-terminal residue" evidence="1">
    <location>
        <position position="1"/>
    </location>
</feature>
<evidence type="ECO:0000313" key="2">
    <source>
        <dbReference type="Proteomes" id="UP000217790"/>
    </source>
</evidence>
<sequence>HCLSVRVAKHRVALIHLILSDHCLTIKQLRHHKKYFLPCIPKEDRLCHFCLKGIETPEHTLLLCTSSNDVIESWTKSFLILIPLFPTLPLSHITPGNARWVLKKLILTSPTIYLVAKFIWEILQIFGSTPIYLPDSSIQNLMSSSGIPVDA</sequence>
<evidence type="ECO:0008006" key="3">
    <source>
        <dbReference type="Google" id="ProtNLM"/>
    </source>
</evidence>
<evidence type="ECO:0000313" key="1">
    <source>
        <dbReference type="EMBL" id="PBK81350.1"/>
    </source>
</evidence>
<organism evidence="1 2">
    <name type="scientific">Armillaria gallica</name>
    <name type="common">Bulbous honey fungus</name>
    <name type="synonym">Armillaria bulbosa</name>
    <dbReference type="NCBI Taxonomy" id="47427"/>
    <lineage>
        <taxon>Eukaryota</taxon>
        <taxon>Fungi</taxon>
        <taxon>Dikarya</taxon>
        <taxon>Basidiomycota</taxon>
        <taxon>Agaricomycotina</taxon>
        <taxon>Agaricomycetes</taxon>
        <taxon>Agaricomycetidae</taxon>
        <taxon>Agaricales</taxon>
        <taxon>Marasmiineae</taxon>
        <taxon>Physalacriaceae</taxon>
        <taxon>Armillaria</taxon>
    </lineage>
</organism>
<name>A0A2H3CHL5_ARMGA</name>
<keyword evidence="2" id="KW-1185">Reference proteome</keyword>
<gene>
    <name evidence="1" type="ORF">ARMGADRAFT_1144449</name>
</gene>
<dbReference type="EMBL" id="KZ293731">
    <property type="protein sequence ID" value="PBK81350.1"/>
    <property type="molecule type" value="Genomic_DNA"/>
</dbReference>
<dbReference type="Proteomes" id="UP000217790">
    <property type="component" value="Unassembled WGS sequence"/>
</dbReference>
<dbReference type="AlphaFoldDB" id="A0A2H3CHL5"/>
<reference evidence="2" key="1">
    <citation type="journal article" date="2017" name="Nat. Ecol. Evol.">
        <title>Genome expansion and lineage-specific genetic innovations in the forest pathogenic fungi Armillaria.</title>
        <authorList>
            <person name="Sipos G."/>
            <person name="Prasanna A.N."/>
            <person name="Walter M.C."/>
            <person name="O'Connor E."/>
            <person name="Balint B."/>
            <person name="Krizsan K."/>
            <person name="Kiss B."/>
            <person name="Hess J."/>
            <person name="Varga T."/>
            <person name="Slot J."/>
            <person name="Riley R."/>
            <person name="Boka B."/>
            <person name="Rigling D."/>
            <person name="Barry K."/>
            <person name="Lee J."/>
            <person name="Mihaltcheva S."/>
            <person name="LaButti K."/>
            <person name="Lipzen A."/>
            <person name="Waldron R."/>
            <person name="Moloney N.M."/>
            <person name="Sperisen C."/>
            <person name="Kredics L."/>
            <person name="Vagvoelgyi C."/>
            <person name="Patrignani A."/>
            <person name="Fitzpatrick D."/>
            <person name="Nagy I."/>
            <person name="Doyle S."/>
            <person name="Anderson J.B."/>
            <person name="Grigoriev I.V."/>
            <person name="Gueldener U."/>
            <person name="Muensterkoetter M."/>
            <person name="Nagy L.G."/>
        </authorList>
    </citation>
    <scope>NUCLEOTIDE SEQUENCE [LARGE SCALE GENOMIC DNA]</scope>
    <source>
        <strain evidence="2">Ar21-2</strain>
    </source>
</reference>
<protein>
    <recommendedName>
        <fullName evidence="3">Reverse transcriptase zinc-binding domain-containing protein</fullName>
    </recommendedName>
</protein>
<proteinExistence type="predicted"/>
<dbReference type="OrthoDB" id="2985334at2759"/>
<dbReference type="InParanoid" id="A0A2H3CHL5"/>